<keyword evidence="8" id="KW-1185">Reference proteome</keyword>
<dbReference type="EMBL" id="BATA01000055">
    <property type="protein sequence ID" value="GAD53241.1"/>
    <property type="molecule type" value="Genomic_DNA"/>
</dbReference>
<evidence type="ECO:0000313" key="8">
    <source>
        <dbReference type="Proteomes" id="UP000016986"/>
    </source>
</evidence>
<accession>U2YG82</accession>
<evidence type="ECO:0000256" key="4">
    <source>
        <dbReference type="ARBA" id="ARBA00022840"/>
    </source>
</evidence>
<dbReference type="GO" id="GO:0005829">
    <property type="term" value="C:cytosol"/>
    <property type="evidence" value="ECO:0007669"/>
    <property type="project" value="TreeGrafter"/>
</dbReference>
<dbReference type="CDD" id="cd01169">
    <property type="entry name" value="HMPP_kinase"/>
    <property type="match status" value="1"/>
</dbReference>
<dbReference type="GO" id="GO:0005524">
    <property type="term" value="F:ATP binding"/>
    <property type="evidence" value="ECO:0007669"/>
    <property type="project" value="UniProtKB-KW"/>
</dbReference>
<proteinExistence type="predicted"/>
<dbReference type="NCBIfam" id="TIGR00097">
    <property type="entry name" value="HMP-P_kinase"/>
    <property type="match status" value="1"/>
</dbReference>
<dbReference type="InterPro" id="IPR029056">
    <property type="entry name" value="Ribokinase-like"/>
</dbReference>
<dbReference type="InterPro" id="IPR013749">
    <property type="entry name" value="PM/HMP-P_kinase-1"/>
</dbReference>
<protein>
    <recommendedName>
        <fullName evidence="6">Pyridoxamine kinase/Phosphomethylpyrimidine kinase domain-containing protein</fullName>
    </recommendedName>
</protein>
<feature type="region of interest" description="Disordered" evidence="5">
    <location>
        <begin position="1"/>
        <end position="24"/>
    </location>
</feature>
<evidence type="ECO:0000259" key="6">
    <source>
        <dbReference type="Pfam" id="PF08543"/>
    </source>
</evidence>
<gene>
    <name evidence="7" type="ORF">MBEHAL_2001</name>
</gene>
<dbReference type="InterPro" id="IPR004399">
    <property type="entry name" value="HMP/HMP-P_kinase_dom"/>
</dbReference>
<dbReference type="Gene3D" id="3.40.1190.20">
    <property type="match status" value="1"/>
</dbReference>
<dbReference type="AlphaFoldDB" id="U2YG82"/>
<feature type="compositionally biased region" description="Basic and acidic residues" evidence="5">
    <location>
        <begin position="1"/>
        <end position="10"/>
    </location>
</feature>
<evidence type="ECO:0000313" key="7">
    <source>
        <dbReference type="EMBL" id="GAD53241.1"/>
    </source>
</evidence>
<dbReference type="SUPFAM" id="SSF53613">
    <property type="entry name" value="Ribokinase-like"/>
    <property type="match status" value="1"/>
</dbReference>
<evidence type="ECO:0000256" key="2">
    <source>
        <dbReference type="ARBA" id="ARBA00022741"/>
    </source>
</evidence>
<dbReference type="eggNOG" id="arCOG00020">
    <property type="taxonomic scope" value="Archaea"/>
</dbReference>
<keyword evidence="4" id="KW-0067">ATP-binding</keyword>
<keyword evidence="1" id="KW-0808">Transferase</keyword>
<evidence type="ECO:0000256" key="3">
    <source>
        <dbReference type="ARBA" id="ARBA00022777"/>
    </source>
</evidence>
<dbReference type="GO" id="GO:0009228">
    <property type="term" value="P:thiamine biosynthetic process"/>
    <property type="evidence" value="ECO:0007669"/>
    <property type="project" value="InterPro"/>
</dbReference>
<name>U2YG82_9EURY</name>
<evidence type="ECO:0000256" key="1">
    <source>
        <dbReference type="ARBA" id="ARBA00022679"/>
    </source>
</evidence>
<reference evidence="7 8" key="1">
    <citation type="submission" date="2013-09" db="EMBL/GenBank/DDBJ databases">
        <title>Whole genome sequencing of Halarchaeum acidiphilum strain MH1-52-1.</title>
        <authorList>
            <person name="Shimane Y."/>
            <person name="Minegishi H."/>
            <person name="Nishi S."/>
            <person name="Echigo A."/>
            <person name="Shuto A."/>
            <person name="Konishi M."/>
            <person name="Ito T."/>
            <person name="Ohkuma M."/>
            <person name="Ohta Y."/>
            <person name="Nagano Y."/>
            <person name="Tsubouchi T."/>
            <person name="Mori K."/>
            <person name="Usui K."/>
            <person name="Kamekura M."/>
            <person name="Usami R."/>
            <person name="Takaki Y."/>
            <person name="Hatada Y."/>
        </authorList>
    </citation>
    <scope>NUCLEOTIDE SEQUENCE [LARGE SCALE GENOMIC DNA]</scope>
    <source>
        <strain evidence="7 8">JCM 16109</strain>
    </source>
</reference>
<dbReference type="FunFam" id="3.40.1190.20:FF:000003">
    <property type="entry name" value="Phosphomethylpyrimidine kinase ThiD"/>
    <property type="match status" value="1"/>
</dbReference>
<dbReference type="Pfam" id="PF08543">
    <property type="entry name" value="Phos_pyr_kin"/>
    <property type="match status" value="1"/>
</dbReference>
<organism evidence="7 8">
    <name type="scientific">Halarchaeum acidiphilum MH1-52-1</name>
    <dbReference type="NCBI Taxonomy" id="1261545"/>
    <lineage>
        <taxon>Archaea</taxon>
        <taxon>Methanobacteriati</taxon>
        <taxon>Methanobacteriota</taxon>
        <taxon>Stenosarchaea group</taxon>
        <taxon>Halobacteria</taxon>
        <taxon>Halobacteriales</taxon>
        <taxon>Halobacteriaceae</taxon>
    </lineage>
</organism>
<dbReference type="GO" id="GO:0008902">
    <property type="term" value="F:hydroxymethylpyrimidine kinase activity"/>
    <property type="evidence" value="ECO:0007669"/>
    <property type="project" value="TreeGrafter"/>
</dbReference>
<sequence length="438" mass="44635">MGNTRFHDATIARAHRSGGRRVTRRAAPVHYPVALTIAGTDSGGAAGVQADLKTMETCGAYGTSVVTSVTAQNTRGVHGVHHLPPEDVTAQFDAVTDDYDVRAAKTGMLGTPDTLEAVVAAVADFDGPLVVDPVLVATAGDALADDSVAAAYDTLFAHATLLTPNASEAAALLDTAIETRSDAVAAAEALRAEGADAVLLTGGEPYADDAETAVDVLVTADGTRTFANERVATERTHGSGCTISSAITARLARGDDLATAVETGIDVVARAIRYPHAVGGATGSVHHLATLRNDAARAETAESVRDLDGIESAIAAAGATPHAESLRDIAVSGAEGCVHFGAESAPAELLLAARERDPALRYALTVHFDATTLNAPICAPDSSLSAVERVASAFEAADGDVPPILVDPVPDGADVATAFAADPDTLRSRLAASDDRPD</sequence>
<dbReference type="PANTHER" id="PTHR20858">
    <property type="entry name" value="PHOSPHOMETHYLPYRIMIDINE KINASE"/>
    <property type="match status" value="1"/>
</dbReference>
<evidence type="ECO:0000256" key="5">
    <source>
        <dbReference type="SAM" id="MobiDB-lite"/>
    </source>
</evidence>
<dbReference type="PANTHER" id="PTHR20858:SF17">
    <property type="entry name" value="HYDROXYMETHYLPYRIMIDINE_PHOSPHOMETHYLPYRIMIDINE KINASE THI20-RELATED"/>
    <property type="match status" value="1"/>
</dbReference>
<keyword evidence="2" id="KW-0547">Nucleotide-binding</keyword>
<feature type="compositionally biased region" description="Basic residues" evidence="5">
    <location>
        <begin position="13"/>
        <end position="24"/>
    </location>
</feature>
<comment type="caution">
    <text evidence="7">The sequence shown here is derived from an EMBL/GenBank/DDBJ whole genome shotgun (WGS) entry which is preliminary data.</text>
</comment>
<keyword evidence="3" id="KW-0418">Kinase</keyword>
<feature type="domain" description="Pyridoxamine kinase/Phosphomethylpyrimidine kinase" evidence="6">
    <location>
        <begin position="41"/>
        <end position="286"/>
    </location>
</feature>
<dbReference type="Proteomes" id="UP000016986">
    <property type="component" value="Unassembled WGS sequence"/>
</dbReference>
<dbReference type="GO" id="GO:0008972">
    <property type="term" value="F:phosphomethylpyrimidine kinase activity"/>
    <property type="evidence" value="ECO:0007669"/>
    <property type="project" value="InterPro"/>
</dbReference>
<dbReference type="SUPFAM" id="SSF53639">
    <property type="entry name" value="AraD/HMP-PK domain-like"/>
    <property type="match status" value="1"/>
</dbReference>
<dbReference type="InterPro" id="IPR036409">
    <property type="entry name" value="Aldolase_II/adducin_N_sf"/>
</dbReference>